<gene>
    <name evidence="4" type="primary">Kbtbd12</name>
    <name evidence="4" type="ORF">G6Z77_0007903</name>
</gene>
<evidence type="ECO:0000259" key="3">
    <source>
        <dbReference type="PROSITE" id="PS50097"/>
    </source>
</evidence>
<dbReference type="InterPro" id="IPR006652">
    <property type="entry name" value="Kelch_1"/>
</dbReference>
<dbReference type="SUPFAM" id="SSF54695">
    <property type="entry name" value="POZ domain"/>
    <property type="match status" value="1"/>
</dbReference>
<dbReference type="Gene3D" id="2.120.10.80">
    <property type="entry name" value="Kelch-type beta propeller"/>
    <property type="match status" value="1"/>
</dbReference>
<dbReference type="PROSITE" id="PS50097">
    <property type="entry name" value="BTB"/>
    <property type="match status" value="1"/>
</dbReference>
<feature type="non-terminal residue" evidence="4">
    <location>
        <position position="1"/>
    </location>
</feature>
<proteinExistence type="predicted"/>
<evidence type="ECO:0000313" key="5">
    <source>
        <dbReference type="Proteomes" id="UP000670152"/>
    </source>
</evidence>
<comment type="caution">
    <text evidence="4">The sequence shown here is derived from an EMBL/GenBank/DDBJ whole genome shotgun (WGS) entry which is preliminary data.</text>
</comment>
<dbReference type="PANTHER" id="PTHR45632">
    <property type="entry name" value="LD33804P"/>
    <property type="match status" value="1"/>
</dbReference>
<reference evidence="4 5" key="1">
    <citation type="submission" date="2020-02" db="EMBL/GenBank/DDBJ databases">
        <title>Relaxed selection underlies rapid genomic changes in the transitions from sociality to social parasitism in ants.</title>
        <authorList>
            <person name="Bi X."/>
        </authorList>
    </citation>
    <scope>NUCLEOTIDE SEQUENCE [LARGE SCALE GENOMIC DNA]</scope>
    <source>
        <strain evidence="4">BGI-DK2014b</strain>
        <tissue evidence="4">Whole body</tissue>
    </source>
</reference>
<dbReference type="Pfam" id="PF01344">
    <property type="entry name" value="Kelch_1"/>
    <property type="match status" value="1"/>
</dbReference>
<dbReference type="Proteomes" id="UP000670152">
    <property type="component" value="Unassembled WGS sequence"/>
</dbReference>
<keyword evidence="2" id="KW-0677">Repeat</keyword>
<accession>A0A836JPW3</accession>
<dbReference type="SUPFAM" id="SSF117281">
    <property type="entry name" value="Kelch motif"/>
    <property type="match status" value="1"/>
</dbReference>
<protein>
    <submittedName>
        <fullName evidence="4">KBTBC protein</fullName>
    </submittedName>
</protein>
<dbReference type="InterPro" id="IPR011333">
    <property type="entry name" value="SKP1/BTB/POZ_sf"/>
</dbReference>
<dbReference type="OrthoDB" id="10027872at2759"/>
<dbReference type="PANTHER" id="PTHR45632:SF3">
    <property type="entry name" value="KELCH-LIKE PROTEIN 32"/>
    <property type="match status" value="1"/>
</dbReference>
<evidence type="ECO:0000256" key="1">
    <source>
        <dbReference type="ARBA" id="ARBA00022441"/>
    </source>
</evidence>
<feature type="domain" description="BTB" evidence="3">
    <location>
        <begin position="10"/>
        <end position="78"/>
    </location>
</feature>
<dbReference type="InterPro" id="IPR015915">
    <property type="entry name" value="Kelch-typ_b-propeller"/>
</dbReference>
<dbReference type="EMBL" id="JAANIB010009559">
    <property type="protein sequence ID" value="KAG5321828.1"/>
    <property type="molecule type" value="Genomic_DNA"/>
</dbReference>
<name>A0A836JPW3_9HYME</name>
<keyword evidence="5" id="KW-1185">Reference proteome</keyword>
<evidence type="ECO:0000313" key="4">
    <source>
        <dbReference type="EMBL" id="KAG5321828.1"/>
    </source>
</evidence>
<dbReference type="InterPro" id="IPR000210">
    <property type="entry name" value="BTB/POZ_dom"/>
</dbReference>
<sequence>MENKNEELRETVTLILKAERFEVEKQKLISKSQYFAALLSANYLECNQTEHIINYDISQISLQDFINWVHNDKIDISTIHYDIKEFDRLLVLLELSVLFAVDNLIEDVIDRLERYYMSPKYVINIWLISQDLNINVLRDLSLAVCLDRFDELPISSIYELSRENFLKLLGNINIRSTESYLFHVTHEWMNHHCDFTIPMDMLRNKEIKVLHSIISCESSDVINSKQFIHCWDGNDFFELTSFKYPKDIIDRNTGKNILTGMQIIARGYNLYLCGGEFGIGSGRFNKNVWRYSLISKKWFLETVMPVERRHMVTVFLKNKLMLVGGVGRYRQKLQSIDIYDVHTGLWTSGKKMDSWEFTTVPEHYVFDEKLIIYKYQILPNTILDHLKISYLSIKKCITNCSKSVSAGLNIWANIYFPDEDIWETKKGFNMDYSYQSPPFMPILTLKTLPCYIDINNPDKMVLRTITETCNMEICDHVRTIDRLVFENKNDSNHEYVLHTKCDAYLSILIFLSCKHVLVCMDSNTSRKINTLHFHNIPIRNPNKFRSLLFSHSPKKFFDLIHPAHLHTTNLNHI</sequence>
<dbReference type="Pfam" id="PF00651">
    <property type="entry name" value="BTB"/>
    <property type="match status" value="1"/>
</dbReference>
<dbReference type="AlphaFoldDB" id="A0A836JPW3"/>
<organism evidence="4 5">
    <name type="scientific">Acromyrmex heyeri</name>
    <dbReference type="NCBI Taxonomy" id="230685"/>
    <lineage>
        <taxon>Eukaryota</taxon>
        <taxon>Metazoa</taxon>
        <taxon>Ecdysozoa</taxon>
        <taxon>Arthropoda</taxon>
        <taxon>Hexapoda</taxon>
        <taxon>Insecta</taxon>
        <taxon>Pterygota</taxon>
        <taxon>Neoptera</taxon>
        <taxon>Endopterygota</taxon>
        <taxon>Hymenoptera</taxon>
        <taxon>Apocrita</taxon>
        <taxon>Aculeata</taxon>
        <taxon>Formicoidea</taxon>
        <taxon>Formicidae</taxon>
        <taxon>Myrmicinae</taxon>
        <taxon>Acromyrmex</taxon>
    </lineage>
</organism>
<keyword evidence="1" id="KW-0880">Kelch repeat</keyword>
<evidence type="ECO:0000256" key="2">
    <source>
        <dbReference type="ARBA" id="ARBA00022737"/>
    </source>
</evidence>
<dbReference type="Gene3D" id="3.30.710.10">
    <property type="entry name" value="Potassium Channel Kv1.1, Chain A"/>
    <property type="match status" value="1"/>
</dbReference>
<dbReference type="GO" id="GO:0003779">
    <property type="term" value="F:actin binding"/>
    <property type="evidence" value="ECO:0007669"/>
    <property type="project" value="UniProtKB-KW"/>
</dbReference>
<feature type="non-terminal residue" evidence="4">
    <location>
        <position position="573"/>
    </location>
</feature>